<dbReference type="EMBL" id="BAABIV010000013">
    <property type="protein sequence ID" value="GAA4991386.1"/>
    <property type="molecule type" value="Genomic_DNA"/>
</dbReference>
<protein>
    <submittedName>
        <fullName evidence="2">Uncharacterized protein</fullName>
    </submittedName>
</protein>
<reference evidence="3" key="1">
    <citation type="journal article" date="2019" name="Int. J. Syst. Evol. Microbiol.">
        <title>The Global Catalogue of Microorganisms (GCM) 10K type strain sequencing project: providing services to taxonomists for standard genome sequencing and annotation.</title>
        <authorList>
            <consortium name="The Broad Institute Genomics Platform"/>
            <consortium name="The Broad Institute Genome Sequencing Center for Infectious Disease"/>
            <person name="Wu L."/>
            <person name="Ma J."/>
        </authorList>
    </citation>
    <scope>NUCLEOTIDE SEQUENCE [LARGE SCALE GENOMIC DNA]</scope>
    <source>
        <strain evidence="3">JCM 17657</strain>
    </source>
</reference>
<feature type="region of interest" description="Disordered" evidence="1">
    <location>
        <begin position="272"/>
        <end position="309"/>
    </location>
</feature>
<evidence type="ECO:0000313" key="2">
    <source>
        <dbReference type="EMBL" id="GAA4991386.1"/>
    </source>
</evidence>
<organism evidence="2 3">
    <name type="scientific">Streptomyces hyderabadensis</name>
    <dbReference type="NCBI Taxonomy" id="598549"/>
    <lineage>
        <taxon>Bacteria</taxon>
        <taxon>Bacillati</taxon>
        <taxon>Actinomycetota</taxon>
        <taxon>Actinomycetes</taxon>
        <taxon>Kitasatosporales</taxon>
        <taxon>Streptomycetaceae</taxon>
        <taxon>Streptomyces</taxon>
    </lineage>
</organism>
<accession>A0ABP9I9C0</accession>
<gene>
    <name evidence="2" type="ORF">GCM10023257_34860</name>
</gene>
<feature type="compositionally biased region" description="Basic and acidic residues" evidence="1">
    <location>
        <begin position="1"/>
        <end position="11"/>
    </location>
</feature>
<dbReference type="Proteomes" id="UP001500610">
    <property type="component" value="Unassembled WGS sequence"/>
</dbReference>
<name>A0ABP9I9C0_9ACTN</name>
<evidence type="ECO:0000313" key="3">
    <source>
        <dbReference type="Proteomes" id="UP001500610"/>
    </source>
</evidence>
<keyword evidence="3" id="KW-1185">Reference proteome</keyword>
<feature type="compositionally biased region" description="Polar residues" evidence="1">
    <location>
        <begin position="285"/>
        <end position="298"/>
    </location>
</feature>
<feature type="region of interest" description="Disordered" evidence="1">
    <location>
        <begin position="1"/>
        <end position="32"/>
    </location>
</feature>
<comment type="caution">
    <text evidence="2">The sequence shown here is derived from an EMBL/GenBank/DDBJ whole genome shotgun (WGS) entry which is preliminary data.</text>
</comment>
<evidence type="ECO:0000256" key="1">
    <source>
        <dbReference type="SAM" id="MobiDB-lite"/>
    </source>
</evidence>
<proteinExistence type="predicted"/>
<sequence length="385" mass="41806">MRAQKQSERATKAAPGQGPIPRVNHLSPRNRSPQGVLAMQRTAGNDAVARTLTPVQRVTTATEPAEEVKHIHDFVREMLGAADKLIGEAKGLAWRFKSAPARQAHLDKLGQMLDNAEHMVYRQFRDDPGGREDNAKNTGLKELLDAVQRRHLTYVEILRNNSGLRPVGMDIDADDTEAQGELSQTWSRVVRGQGIETSNKPNPVGDDKDPAALPGYDTQILSAHARLLSRQRGRALVSDLASPSNAHSPMVKVVPFHPEVVDAMGKTDLAAQADSNSVPDGRAVSASQPSAGSSTTVSAPHDFKDSEGAKPGEAVSPFFLLYGHELIHAQHNKHGINVAAFDDEETATVSGTESSKLLHMGKGLRVTTEDQLRDEHYMPRRGGYT</sequence>